<dbReference type="Pfam" id="PF14833">
    <property type="entry name" value="NAD_binding_11"/>
    <property type="match status" value="1"/>
</dbReference>
<comment type="similarity">
    <text evidence="1">Belongs to the HIBADH-related family.</text>
</comment>
<keyword evidence="2" id="KW-0560">Oxidoreductase</keyword>
<evidence type="ECO:0000256" key="1">
    <source>
        <dbReference type="ARBA" id="ARBA00009080"/>
    </source>
</evidence>
<dbReference type="PIRSF" id="PIRSF000103">
    <property type="entry name" value="HIBADH"/>
    <property type="match status" value="1"/>
</dbReference>
<dbReference type="InterPro" id="IPR029154">
    <property type="entry name" value="HIBADH-like_NADP-bd"/>
</dbReference>
<name>A0ABY4FIG0_9MICO</name>
<dbReference type="Pfam" id="PF03446">
    <property type="entry name" value="NAD_binding_2"/>
    <property type="match status" value="1"/>
</dbReference>
<dbReference type="PANTHER" id="PTHR22981:SF7">
    <property type="entry name" value="3-HYDROXYISOBUTYRATE DEHYDROGENASE, MITOCHONDRIAL"/>
    <property type="match status" value="1"/>
</dbReference>
<organism evidence="6 7">
    <name type="scientific">Leucobacter allii</name>
    <dbReference type="NCBI Taxonomy" id="2932247"/>
    <lineage>
        <taxon>Bacteria</taxon>
        <taxon>Bacillati</taxon>
        <taxon>Actinomycetota</taxon>
        <taxon>Actinomycetes</taxon>
        <taxon>Micrococcales</taxon>
        <taxon>Microbacteriaceae</taxon>
        <taxon>Leucobacter</taxon>
    </lineage>
</organism>
<dbReference type="InterPro" id="IPR002204">
    <property type="entry name" value="3-OH-isobutyrate_DH-rel_CS"/>
</dbReference>
<dbReference type="Gene3D" id="1.10.1040.10">
    <property type="entry name" value="N-(1-d-carboxylethyl)-l-norvaline Dehydrogenase, domain 2"/>
    <property type="match status" value="1"/>
</dbReference>
<evidence type="ECO:0000313" key="7">
    <source>
        <dbReference type="Proteomes" id="UP000831786"/>
    </source>
</evidence>
<dbReference type="EMBL" id="CP095045">
    <property type="protein sequence ID" value="UOQ55876.1"/>
    <property type="molecule type" value="Genomic_DNA"/>
</dbReference>
<dbReference type="InterPro" id="IPR008927">
    <property type="entry name" value="6-PGluconate_DH-like_C_sf"/>
</dbReference>
<dbReference type="RefSeq" id="WP_244725930.1">
    <property type="nucleotide sequence ID" value="NZ_CP095045.1"/>
</dbReference>
<dbReference type="SUPFAM" id="SSF48179">
    <property type="entry name" value="6-phosphogluconate dehydrogenase C-terminal domain-like"/>
    <property type="match status" value="1"/>
</dbReference>
<sequence length="302" mass="31213">MTRTLFIGLGRMGRPMSAHIAERFPTAVHDVFREAVDEVAAQTGAEPVYDLAEIEGIGTVILMLPTSAHVEEILLGAAGGDGDGLLARLDSGALVIDMGSSVPASTQKLAAAADERGIDYVDGPVSGGISKAATGELTMLVGGGDAAIERARPYLEAVGSTIVVVGGSGAGHAAKAINNLVSATNIAVASEAVLRAQAAGIAPERIIDVLNASTGMSQASRVKFVEHILPGGYASNFAYDLMLKDMGIAMQIEVPEAASELSRTAYRILSEGRESLGDHPDHTEIARVYEHLAGTPITQEDA</sequence>
<keyword evidence="3" id="KW-0520">NAD</keyword>
<dbReference type="InterPro" id="IPR006115">
    <property type="entry name" value="6PGDH_NADP-bd"/>
</dbReference>
<dbReference type="PROSITE" id="PS00895">
    <property type="entry name" value="3_HYDROXYISOBUT_DH"/>
    <property type="match status" value="1"/>
</dbReference>
<dbReference type="Gene3D" id="3.40.50.720">
    <property type="entry name" value="NAD(P)-binding Rossmann-like Domain"/>
    <property type="match status" value="1"/>
</dbReference>
<proteinExistence type="inferred from homology"/>
<dbReference type="SUPFAM" id="SSF51735">
    <property type="entry name" value="NAD(P)-binding Rossmann-fold domains"/>
    <property type="match status" value="1"/>
</dbReference>
<evidence type="ECO:0000256" key="3">
    <source>
        <dbReference type="ARBA" id="ARBA00023027"/>
    </source>
</evidence>
<evidence type="ECO:0000259" key="4">
    <source>
        <dbReference type="Pfam" id="PF03446"/>
    </source>
</evidence>
<dbReference type="InterPro" id="IPR013328">
    <property type="entry name" value="6PGD_dom2"/>
</dbReference>
<dbReference type="InterPro" id="IPR036291">
    <property type="entry name" value="NAD(P)-bd_dom_sf"/>
</dbReference>
<feature type="domain" description="3-hydroxyisobutyrate dehydrogenase-like NAD-binding" evidence="5">
    <location>
        <begin position="169"/>
        <end position="289"/>
    </location>
</feature>
<accession>A0ABY4FIG0</accession>
<dbReference type="Proteomes" id="UP000831786">
    <property type="component" value="Chromosome"/>
</dbReference>
<reference evidence="6 7" key="1">
    <citation type="submission" date="2022-04" db="EMBL/GenBank/DDBJ databases">
        <title>Leucobacter sp. isolated from rhizosphere of garlic.</title>
        <authorList>
            <person name="Won M."/>
            <person name="Lee C.-M."/>
            <person name="Woen H.-Y."/>
            <person name="Kwon S.-W."/>
        </authorList>
    </citation>
    <scope>NUCLEOTIDE SEQUENCE [LARGE SCALE GENOMIC DNA]</scope>
    <source>
        <strain evidence="6 7">H21R-40</strain>
    </source>
</reference>
<feature type="domain" description="6-phosphogluconate dehydrogenase NADP-binding" evidence="4">
    <location>
        <begin position="6"/>
        <end position="166"/>
    </location>
</feature>
<gene>
    <name evidence="6" type="ORF">MUN78_09160</name>
</gene>
<protein>
    <submittedName>
        <fullName evidence="6">NAD(P)-dependent oxidoreductase</fullName>
    </submittedName>
</protein>
<evidence type="ECO:0000259" key="5">
    <source>
        <dbReference type="Pfam" id="PF14833"/>
    </source>
</evidence>
<dbReference type="PANTHER" id="PTHR22981">
    <property type="entry name" value="3-HYDROXYISOBUTYRATE DEHYDROGENASE-RELATED"/>
    <property type="match status" value="1"/>
</dbReference>
<keyword evidence="7" id="KW-1185">Reference proteome</keyword>
<dbReference type="InterPro" id="IPR015815">
    <property type="entry name" value="HIBADH-related"/>
</dbReference>
<evidence type="ECO:0000313" key="6">
    <source>
        <dbReference type="EMBL" id="UOQ55876.1"/>
    </source>
</evidence>
<evidence type="ECO:0000256" key="2">
    <source>
        <dbReference type="ARBA" id="ARBA00023002"/>
    </source>
</evidence>